<dbReference type="Proteomes" id="UP000010816">
    <property type="component" value="Chromosome"/>
</dbReference>
<dbReference type="RefSeq" id="WP_015279800.1">
    <property type="nucleotide sequence ID" value="NC_019940.1"/>
</dbReference>
<dbReference type="SUPFAM" id="SSF81301">
    <property type="entry name" value="Nucleotidyltransferase"/>
    <property type="match status" value="1"/>
</dbReference>
<evidence type="ECO:0000313" key="1">
    <source>
        <dbReference type="EMBL" id="AGA89654.1"/>
    </source>
</evidence>
<proteinExistence type="predicted"/>
<dbReference type="InterPro" id="IPR043519">
    <property type="entry name" value="NT_sf"/>
</dbReference>
<dbReference type="STRING" id="765912.Thimo_0818"/>
<dbReference type="PATRIC" id="fig|765912.4.peg.802"/>
<reference evidence="1 2" key="1">
    <citation type="submission" date="2011-09" db="EMBL/GenBank/DDBJ databases">
        <title>Complete sequence of chromosome of Thioflavicoccus mobilis 8321.</title>
        <authorList>
            <consortium name="US DOE Joint Genome Institute"/>
            <person name="Lucas S."/>
            <person name="Han J."/>
            <person name="Lapidus A."/>
            <person name="Cheng J.-F."/>
            <person name="Goodwin L."/>
            <person name="Pitluck S."/>
            <person name="Peters L."/>
            <person name="Ovchinnikova G."/>
            <person name="Lu M."/>
            <person name="Detter J.C."/>
            <person name="Han C."/>
            <person name="Tapia R."/>
            <person name="Land M."/>
            <person name="Hauser L."/>
            <person name="Kyrpides N."/>
            <person name="Ivanova N."/>
            <person name="Pagani I."/>
            <person name="Vogl K."/>
            <person name="Liu Z."/>
            <person name="Imhoff J."/>
            <person name="Thiel V."/>
            <person name="Frigaard N.-U."/>
            <person name="Bryant D."/>
            <person name="Woyke T."/>
        </authorList>
    </citation>
    <scope>NUCLEOTIDE SEQUENCE [LARGE SCALE GENOMIC DNA]</scope>
    <source>
        <strain evidence="1 2">8321</strain>
    </source>
</reference>
<organism evidence="1 2">
    <name type="scientific">Thioflavicoccus mobilis 8321</name>
    <dbReference type="NCBI Taxonomy" id="765912"/>
    <lineage>
        <taxon>Bacteria</taxon>
        <taxon>Pseudomonadati</taxon>
        <taxon>Pseudomonadota</taxon>
        <taxon>Gammaproteobacteria</taxon>
        <taxon>Chromatiales</taxon>
        <taxon>Chromatiaceae</taxon>
        <taxon>Thioflavicoccus</taxon>
    </lineage>
</organism>
<accession>L0GWH9</accession>
<protein>
    <recommendedName>
        <fullName evidence="3">Nucleotidyltransferase</fullName>
    </recommendedName>
</protein>
<dbReference type="Gene3D" id="3.30.460.10">
    <property type="entry name" value="Beta Polymerase, domain 2"/>
    <property type="match status" value="1"/>
</dbReference>
<gene>
    <name evidence="1" type="ORF">Thimo_0818</name>
</gene>
<dbReference type="EMBL" id="CP003051">
    <property type="protein sequence ID" value="AGA89654.1"/>
    <property type="molecule type" value="Genomic_DNA"/>
</dbReference>
<dbReference type="KEGG" id="tmb:Thimo_0818"/>
<evidence type="ECO:0008006" key="3">
    <source>
        <dbReference type="Google" id="ProtNLM"/>
    </source>
</evidence>
<sequence>MRSTVQQVDAIKRAAAEIYGDAAQVWSFGSRVDDEKRGGDIDLLIRPAEEMRHGLIDKIRLLGRLDRLEQIGWLASAEGWNERRRIRNEFTHDYPEGVVERLARLELAIQAADRPVQIYRMFQGRLQARGNLLPDSPI</sequence>
<dbReference type="SUPFAM" id="SSF81593">
    <property type="entry name" value="Nucleotidyltransferase substrate binding subunit/domain"/>
    <property type="match status" value="1"/>
</dbReference>
<evidence type="ECO:0000313" key="2">
    <source>
        <dbReference type="Proteomes" id="UP000010816"/>
    </source>
</evidence>
<dbReference type="OrthoDB" id="14556at2"/>
<dbReference type="HOGENOM" id="CLU_1854311_0_0_6"/>
<dbReference type="eggNOG" id="ENOG5033JFT">
    <property type="taxonomic scope" value="Bacteria"/>
</dbReference>
<dbReference type="AlphaFoldDB" id="L0GWH9"/>
<name>L0GWH9_9GAMM</name>
<keyword evidence="2" id="KW-1185">Reference proteome</keyword>